<gene>
    <name evidence="1" type="ORF">ACFSR8_14000</name>
</gene>
<keyword evidence="2" id="KW-1185">Reference proteome</keyword>
<dbReference type="EMBL" id="JBHULY010000034">
    <property type="protein sequence ID" value="MFD2727331.1"/>
    <property type="molecule type" value="Genomic_DNA"/>
</dbReference>
<dbReference type="Proteomes" id="UP001597476">
    <property type="component" value="Unassembled WGS sequence"/>
</dbReference>
<dbReference type="Pfam" id="PF14060">
    <property type="entry name" value="DUF4252"/>
    <property type="match status" value="1"/>
</dbReference>
<sequence length="179" mass="20774">MNRTAKIFAIVLLCAVMFNCKSEPSLQRYFVDNQETTDFISQDIPISMLELDEAKLTDEQKEAYKSVRRLNFIGFKADENNQETYNTKLQEVKDILRQEQYQDLMEFQDRGNKFVIKYVGDDDEADEVIVLGSSKEIGFGVVRLLGNDMQPEKMYALVEAMRHSGMDASQFKEMTDFFN</sequence>
<evidence type="ECO:0000313" key="2">
    <source>
        <dbReference type="Proteomes" id="UP001597476"/>
    </source>
</evidence>
<dbReference type="InterPro" id="IPR025348">
    <property type="entry name" value="DUF4252"/>
</dbReference>
<comment type="caution">
    <text evidence="1">The sequence shown here is derived from an EMBL/GenBank/DDBJ whole genome shotgun (WGS) entry which is preliminary data.</text>
</comment>
<protein>
    <submittedName>
        <fullName evidence="1">DUF4252 domain-containing protein</fullName>
    </submittedName>
</protein>
<name>A0ABW5TDG0_9FLAO</name>
<proteinExistence type="predicted"/>
<evidence type="ECO:0000313" key="1">
    <source>
        <dbReference type="EMBL" id="MFD2727331.1"/>
    </source>
</evidence>
<dbReference type="RefSeq" id="WP_380293081.1">
    <property type="nucleotide sequence ID" value="NZ_JBHULY010000034.1"/>
</dbReference>
<accession>A0ABW5TDG0</accession>
<reference evidence="2" key="1">
    <citation type="journal article" date="2019" name="Int. J. Syst. Evol. Microbiol.">
        <title>The Global Catalogue of Microorganisms (GCM) 10K type strain sequencing project: providing services to taxonomists for standard genome sequencing and annotation.</title>
        <authorList>
            <consortium name="The Broad Institute Genomics Platform"/>
            <consortium name="The Broad Institute Genome Sequencing Center for Infectious Disease"/>
            <person name="Wu L."/>
            <person name="Ma J."/>
        </authorList>
    </citation>
    <scope>NUCLEOTIDE SEQUENCE [LARGE SCALE GENOMIC DNA]</scope>
    <source>
        <strain evidence="2">KCTC 42398</strain>
    </source>
</reference>
<organism evidence="1 2">
    <name type="scientific">Hyunsoonleella rubra</name>
    <dbReference type="NCBI Taxonomy" id="1737062"/>
    <lineage>
        <taxon>Bacteria</taxon>
        <taxon>Pseudomonadati</taxon>
        <taxon>Bacteroidota</taxon>
        <taxon>Flavobacteriia</taxon>
        <taxon>Flavobacteriales</taxon>
        <taxon>Flavobacteriaceae</taxon>
    </lineage>
</organism>